<proteinExistence type="predicted"/>
<keyword evidence="2" id="KW-1185">Reference proteome</keyword>
<protein>
    <submittedName>
        <fullName evidence="1">Uncharacterized protein</fullName>
    </submittedName>
</protein>
<accession>A0ABN7PDB2</accession>
<gene>
    <name evidence="1" type="ORF">TPAB3V08_LOCUS12717</name>
</gene>
<feature type="non-terminal residue" evidence="1">
    <location>
        <position position="212"/>
    </location>
</feature>
<dbReference type="EMBL" id="CAJPIN010046728">
    <property type="protein sequence ID" value="CAG2065774.1"/>
    <property type="molecule type" value="Genomic_DNA"/>
</dbReference>
<sequence>MIVMNFENEPFIAPNQEKNPHIIQHFPEPDQTAADINRYFTDGNISLSSDEKLKISRMLGNKVTFYDKPTSMTGVIIDPINTEAMNAAREANQVPFALLKPAKGVPVLVKPLGIRRCSIPQLQKTSSQQDGYLWFPQRTVWVGSIPVSAVEIKVPVVAIVVQKLAPDGQITIKVEPPGPKDSSSKTSVPRILPATASSMTLSTSSASCQDSQ</sequence>
<dbReference type="Proteomes" id="UP001153148">
    <property type="component" value="Unassembled WGS sequence"/>
</dbReference>
<evidence type="ECO:0000313" key="2">
    <source>
        <dbReference type="Proteomes" id="UP001153148"/>
    </source>
</evidence>
<reference evidence="1" key="1">
    <citation type="submission" date="2021-03" db="EMBL/GenBank/DDBJ databases">
        <authorList>
            <person name="Tran Van P."/>
        </authorList>
    </citation>
    <scope>NUCLEOTIDE SEQUENCE</scope>
</reference>
<comment type="caution">
    <text evidence="1">The sequence shown here is derived from an EMBL/GenBank/DDBJ whole genome shotgun (WGS) entry which is preliminary data.</text>
</comment>
<evidence type="ECO:0000313" key="1">
    <source>
        <dbReference type="EMBL" id="CAG2065774.1"/>
    </source>
</evidence>
<organism evidence="1 2">
    <name type="scientific">Timema podura</name>
    <name type="common">Walking stick</name>
    <dbReference type="NCBI Taxonomy" id="61482"/>
    <lineage>
        <taxon>Eukaryota</taxon>
        <taxon>Metazoa</taxon>
        <taxon>Ecdysozoa</taxon>
        <taxon>Arthropoda</taxon>
        <taxon>Hexapoda</taxon>
        <taxon>Insecta</taxon>
        <taxon>Pterygota</taxon>
        <taxon>Neoptera</taxon>
        <taxon>Polyneoptera</taxon>
        <taxon>Phasmatodea</taxon>
        <taxon>Timematodea</taxon>
        <taxon>Timematoidea</taxon>
        <taxon>Timematidae</taxon>
        <taxon>Timema</taxon>
    </lineage>
</organism>
<name>A0ABN7PDB2_TIMPD</name>